<dbReference type="Proteomes" id="UP000607653">
    <property type="component" value="Unassembled WGS sequence"/>
</dbReference>
<reference evidence="1 2" key="1">
    <citation type="journal article" date="2020" name="Mol. Biol. Evol.">
        <title>Distinct Expression and Methylation Patterns for Genes with Different Fates following a Single Whole-Genome Duplication in Flowering Plants.</title>
        <authorList>
            <person name="Shi T."/>
            <person name="Rahmani R.S."/>
            <person name="Gugger P.F."/>
            <person name="Wang M."/>
            <person name="Li H."/>
            <person name="Zhang Y."/>
            <person name="Li Z."/>
            <person name="Wang Q."/>
            <person name="Van de Peer Y."/>
            <person name="Marchal K."/>
            <person name="Chen J."/>
        </authorList>
    </citation>
    <scope>NUCLEOTIDE SEQUENCE [LARGE SCALE GENOMIC DNA]</scope>
    <source>
        <tissue evidence="1">Leaf</tissue>
    </source>
</reference>
<evidence type="ECO:0000313" key="2">
    <source>
        <dbReference type="Proteomes" id="UP000607653"/>
    </source>
</evidence>
<protein>
    <submittedName>
        <fullName evidence="1">Uncharacterized protein</fullName>
    </submittedName>
</protein>
<organism evidence="1 2">
    <name type="scientific">Nelumbo nucifera</name>
    <name type="common">Sacred lotus</name>
    <dbReference type="NCBI Taxonomy" id="4432"/>
    <lineage>
        <taxon>Eukaryota</taxon>
        <taxon>Viridiplantae</taxon>
        <taxon>Streptophyta</taxon>
        <taxon>Embryophyta</taxon>
        <taxon>Tracheophyta</taxon>
        <taxon>Spermatophyta</taxon>
        <taxon>Magnoliopsida</taxon>
        <taxon>Proteales</taxon>
        <taxon>Nelumbonaceae</taxon>
        <taxon>Nelumbo</taxon>
    </lineage>
</organism>
<name>A0A822ZJC4_NELNU</name>
<comment type="caution">
    <text evidence="1">The sequence shown here is derived from an EMBL/GenBank/DDBJ whole genome shotgun (WGS) entry which is preliminary data.</text>
</comment>
<evidence type="ECO:0000313" key="1">
    <source>
        <dbReference type="EMBL" id="DAD45232.1"/>
    </source>
</evidence>
<proteinExistence type="predicted"/>
<accession>A0A822ZJC4</accession>
<sequence length="28" mass="3259">MASSSSGNKPAWLDGDLWWYHMVQSLKY</sequence>
<dbReference type="EMBL" id="DUZY01000007">
    <property type="protein sequence ID" value="DAD45232.1"/>
    <property type="molecule type" value="Genomic_DNA"/>
</dbReference>
<dbReference type="AlphaFoldDB" id="A0A822ZJC4"/>
<gene>
    <name evidence="1" type="ORF">HUJ06_003462</name>
</gene>
<keyword evidence="2" id="KW-1185">Reference proteome</keyword>